<protein>
    <submittedName>
        <fullName evidence="6">HhH-GPD family protein</fullName>
    </submittedName>
</protein>
<dbReference type="AlphaFoldDB" id="E6U4Y4"/>
<dbReference type="KEGG" id="eha:Ethha_1139"/>
<evidence type="ECO:0000259" key="5">
    <source>
        <dbReference type="SMART" id="SM00478"/>
    </source>
</evidence>
<dbReference type="GO" id="GO:0051539">
    <property type="term" value="F:4 iron, 4 sulfur cluster binding"/>
    <property type="evidence" value="ECO:0007669"/>
    <property type="project" value="UniProtKB-KW"/>
</dbReference>
<dbReference type="HOGENOM" id="CLU_012862_6_0_9"/>
<dbReference type="InterPro" id="IPR003265">
    <property type="entry name" value="HhH-GPD_domain"/>
</dbReference>
<dbReference type="InterPro" id="IPR011257">
    <property type="entry name" value="DNA_glycosylase"/>
</dbReference>
<dbReference type="STRING" id="663278.Ethha_1139"/>
<dbReference type="InterPro" id="IPR023170">
    <property type="entry name" value="HhH_base_excis_C"/>
</dbReference>
<dbReference type="Proteomes" id="UP000001551">
    <property type="component" value="Chromosome"/>
</dbReference>
<name>E6U4Y4_ETHHY</name>
<reference evidence="6 7" key="1">
    <citation type="submission" date="2010-12" db="EMBL/GenBank/DDBJ databases">
        <title>Complete sequence of Ethanoligenens harbinense YUAN-3.</title>
        <authorList>
            <person name="Lucas S."/>
            <person name="Copeland A."/>
            <person name="Lapidus A."/>
            <person name="Cheng J.-F."/>
            <person name="Bruce D."/>
            <person name="Goodwin L."/>
            <person name="Pitluck S."/>
            <person name="Chertkov O."/>
            <person name="Misra M."/>
            <person name="Detter J.C."/>
            <person name="Han C."/>
            <person name="Tapia R."/>
            <person name="Land M."/>
            <person name="Hauser L."/>
            <person name="Jeffries C."/>
            <person name="Kyrpides N."/>
            <person name="Ivanova N."/>
            <person name="Mikhailova N."/>
            <person name="Wang A."/>
            <person name="Mouttaki H."/>
            <person name="He Z."/>
            <person name="Zhou J."/>
            <person name="Hemme C.L."/>
            <person name="Woyke T."/>
        </authorList>
    </citation>
    <scope>NUCLEOTIDE SEQUENCE [LARGE SCALE GENOMIC DNA]</scope>
    <source>
        <strain evidence="7">DSM 18485 / JCM 12961 / CGMCC 1.5033 / YUAN-3</strain>
    </source>
</reference>
<dbReference type="GO" id="GO:0046872">
    <property type="term" value="F:metal ion binding"/>
    <property type="evidence" value="ECO:0007669"/>
    <property type="project" value="UniProtKB-KW"/>
</dbReference>
<dbReference type="Gene3D" id="1.10.1670.10">
    <property type="entry name" value="Helix-hairpin-Helix base-excision DNA repair enzymes (C-terminal)"/>
    <property type="match status" value="1"/>
</dbReference>
<evidence type="ECO:0000256" key="4">
    <source>
        <dbReference type="ARBA" id="ARBA00023014"/>
    </source>
</evidence>
<dbReference type="RefSeq" id="WP_013485051.1">
    <property type="nucleotide sequence ID" value="NC_014828.1"/>
</dbReference>
<dbReference type="PANTHER" id="PTHR10359">
    <property type="entry name" value="A/G-SPECIFIC ADENINE GLYCOSYLASE/ENDONUCLEASE III"/>
    <property type="match status" value="1"/>
</dbReference>
<evidence type="ECO:0000256" key="3">
    <source>
        <dbReference type="ARBA" id="ARBA00023004"/>
    </source>
</evidence>
<proteinExistence type="predicted"/>
<keyword evidence="7" id="KW-1185">Reference proteome</keyword>
<dbReference type="GO" id="GO:0003824">
    <property type="term" value="F:catalytic activity"/>
    <property type="evidence" value="ECO:0007669"/>
    <property type="project" value="InterPro"/>
</dbReference>
<evidence type="ECO:0000256" key="1">
    <source>
        <dbReference type="ARBA" id="ARBA00022485"/>
    </source>
</evidence>
<dbReference type="PIRSF" id="PIRSF001435">
    <property type="entry name" value="Nth"/>
    <property type="match status" value="1"/>
</dbReference>
<organism evidence="6 7">
    <name type="scientific">Ethanoligenens harbinense (strain DSM 18485 / JCM 12961 / CGMCC 1.5033 / YUAN-3)</name>
    <dbReference type="NCBI Taxonomy" id="663278"/>
    <lineage>
        <taxon>Bacteria</taxon>
        <taxon>Bacillati</taxon>
        <taxon>Bacillota</taxon>
        <taxon>Clostridia</taxon>
        <taxon>Eubacteriales</taxon>
        <taxon>Oscillospiraceae</taxon>
        <taxon>Ethanoligenens</taxon>
    </lineage>
</organism>
<dbReference type="CDD" id="cd00056">
    <property type="entry name" value="ENDO3c"/>
    <property type="match status" value="1"/>
</dbReference>
<keyword evidence="4" id="KW-0411">Iron-sulfur</keyword>
<dbReference type="eggNOG" id="COG2231">
    <property type="taxonomic scope" value="Bacteria"/>
</dbReference>
<dbReference type="GO" id="GO:0006284">
    <property type="term" value="P:base-excision repair"/>
    <property type="evidence" value="ECO:0007669"/>
    <property type="project" value="InterPro"/>
</dbReference>
<dbReference type="Pfam" id="PF00730">
    <property type="entry name" value="HhH-GPD"/>
    <property type="match status" value="1"/>
</dbReference>
<dbReference type="EMBL" id="CP002400">
    <property type="protein sequence ID" value="ADU26690.1"/>
    <property type="molecule type" value="Genomic_DNA"/>
</dbReference>
<dbReference type="SUPFAM" id="SSF48150">
    <property type="entry name" value="DNA-glycosylase"/>
    <property type="match status" value="1"/>
</dbReference>
<evidence type="ECO:0000256" key="2">
    <source>
        <dbReference type="ARBA" id="ARBA00022723"/>
    </source>
</evidence>
<sequence>MELHTLYRLLFRHYGPQHWWPAESPYEMMVGAILTQNTAWANVKKAIANFGEKLTPAFVTEISDGELEEIIRPSGFFRQKAARLKTLTGWYARYRYDIETARAQGTDTLRMELLALKGVGRETADSILLYALQKPVFVIDAYTRRVFARLGFAVPSEYEVFRRFFEENLPRDPALYNEYHALIVRHAATVCRKRPDCADCPFAPSCPGARNDD</sequence>
<keyword evidence="3" id="KW-0408">Iron</keyword>
<dbReference type="PANTHER" id="PTHR10359:SF19">
    <property type="entry name" value="DNA REPAIR GLYCOSYLASE MJ1434-RELATED"/>
    <property type="match status" value="1"/>
</dbReference>
<feature type="domain" description="HhH-GPD" evidence="5">
    <location>
        <begin position="34"/>
        <end position="189"/>
    </location>
</feature>
<keyword evidence="2" id="KW-0479">Metal-binding</keyword>
<dbReference type="SMART" id="SM00478">
    <property type="entry name" value="ENDO3c"/>
    <property type="match status" value="1"/>
</dbReference>
<keyword evidence="1" id="KW-0004">4Fe-4S</keyword>
<gene>
    <name evidence="6" type="ordered locus">Ethha_1139</name>
</gene>
<evidence type="ECO:0000313" key="6">
    <source>
        <dbReference type="EMBL" id="ADU26690.1"/>
    </source>
</evidence>
<dbReference type="Gene3D" id="1.10.340.30">
    <property type="entry name" value="Hypothetical protein, domain 2"/>
    <property type="match status" value="1"/>
</dbReference>
<evidence type="ECO:0000313" key="7">
    <source>
        <dbReference type="Proteomes" id="UP000001551"/>
    </source>
</evidence>
<accession>E6U4Y4</accession>